<dbReference type="Gene3D" id="1.20.58.1910">
    <property type="match status" value="1"/>
</dbReference>
<dbReference type="SUPFAM" id="SSF109604">
    <property type="entry name" value="HD-domain/PDEase-like"/>
    <property type="match status" value="1"/>
</dbReference>
<gene>
    <name evidence="2" type="ORF">QX51_09690</name>
</gene>
<dbReference type="Proteomes" id="UP000031189">
    <property type="component" value="Unassembled WGS sequence"/>
</dbReference>
<dbReference type="OrthoDB" id="9797344at2"/>
<dbReference type="EMBL" id="JWHR01000087">
    <property type="protein sequence ID" value="KHS57213.1"/>
    <property type="molecule type" value="Genomic_DNA"/>
</dbReference>
<feature type="domain" description="HD/PDEase" evidence="1">
    <location>
        <begin position="22"/>
        <end position="133"/>
    </location>
</feature>
<keyword evidence="2" id="KW-0378">Hydrolase</keyword>
<dbReference type="STRING" id="1577792.QX51_09690"/>
<dbReference type="Pfam" id="PF01966">
    <property type="entry name" value="HD"/>
    <property type="match status" value="1"/>
</dbReference>
<dbReference type="SMART" id="SM00471">
    <property type="entry name" value="HDc"/>
    <property type="match status" value="1"/>
</dbReference>
<keyword evidence="3" id="KW-1185">Reference proteome</keyword>
<dbReference type="CDD" id="cd00077">
    <property type="entry name" value="HDc"/>
    <property type="match status" value="1"/>
</dbReference>
<comment type="caution">
    <text evidence="2">The sequence shown here is derived from an EMBL/GenBank/DDBJ whole genome shotgun (WGS) entry which is preliminary data.</text>
</comment>
<dbReference type="Gene3D" id="1.10.472.50">
    <property type="entry name" value="HD-domain/PDEase-like"/>
    <property type="match status" value="1"/>
</dbReference>
<proteinExistence type="predicted"/>
<dbReference type="InterPro" id="IPR006674">
    <property type="entry name" value="HD_domain"/>
</dbReference>
<dbReference type="PANTHER" id="PTHR33594:SF1">
    <property type="entry name" value="HD_PDEASE DOMAIN-CONTAINING PROTEIN"/>
    <property type="match status" value="1"/>
</dbReference>
<protein>
    <submittedName>
        <fullName evidence="2">Phosphohydrolase</fullName>
    </submittedName>
</protein>
<evidence type="ECO:0000313" key="2">
    <source>
        <dbReference type="EMBL" id="KHS57213.1"/>
    </source>
</evidence>
<reference evidence="2 3" key="1">
    <citation type="submission" date="2014-12" db="EMBL/GenBank/DDBJ databases">
        <title>Draft genome sequence of Terrisporobacter sp. 08-306576, isolated from the blood culture of a bacteremia patient.</title>
        <authorList>
            <person name="Lund L.C."/>
            <person name="Sydenham T.V."/>
            <person name="Hogh S.V."/>
            <person name="Skov M.N."/>
            <person name="Kemp M."/>
            <person name="Justesen U.S."/>
        </authorList>
    </citation>
    <scope>NUCLEOTIDE SEQUENCE [LARGE SCALE GENOMIC DNA]</scope>
    <source>
        <strain evidence="2 3">08-306576</strain>
    </source>
</reference>
<evidence type="ECO:0000259" key="1">
    <source>
        <dbReference type="SMART" id="SM00471"/>
    </source>
</evidence>
<organism evidence="2 3">
    <name type="scientific">Terrisporobacter othiniensis</name>
    <dbReference type="NCBI Taxonomy" id="1577792"/>
    <lineage>
        <taxon>Bacteria</taxon>
        <taxon>Bacillati</taxon>
        <taxon>Bacillota</taxon>
        <taxon>Clostridia</taxon>
        <taxon>Peptostreptococcales</taxon>
        <taxon>Peptostreptococcaceae</taxon>
        <taxon>Terrisporobacter</taxon>
    </lineage>
</organism>
<evidence type="ECO:0000313" key="3">
    <source>
        <dbReference type="Proteomes" id="UP000031189"/>
    </source>
</evidence>
<accession>A0A0B3VWR6</accession>
<dbReference type="GO" id="GO:0016787">
    <property type="term" value="F:hydrolase activity"/>
    <property type="evidence" value="ECO:0007669"/>
    <property type="project" value="UniProtKB-KW"/>
</dbReference>
<sequence>MNKDIILKKTKAFVKDKLYKESSGHDWFHTKRVYNLATYICEKEGGDDFIIKMAALLHDIDDWKFSNNSKTTENFLKSLNIDEESIHEIMNIITTMSYKGGVVDSSQNNIEGKIVQDADRLDAIGAIGIARAFTYGGSKNRLMYDPDIKPMDFQSLDEVKNLNNHTINHFYEKLLKLRDLINTDTAQQIAEERHRFIEIYLDEFFYEWNFNKEK</sequence>
<dbReference type="PANTHER" id="PTHR33594">
    <property type="entry name" value="SUPERFAMILY HYDROLASE, PUTATIVE (AFU_ORTHOLOGUE AFUA_1G03035)-RELATED"/>
    <property type="match status" value="1"/>
</dbReference>
<dbReference type="AlphaFoldDB" id="A0A0B3VWR6"/>
<dbReference type="InterPro" id="IPR003607">
    <property type="entry name" value="HD/PDEase_dom"/>
</dbReference>
<name>A0A0B3VWR6_9FIRM</name>
<dbReference type="RefSeq" id="WP_039679703.1">
    <property type="nucleotide sequence ID" value="NZ_JAWGXO010000011.1"/>
</dbReference>